<dbReference type="Proteomes" id="UP001431775">
    <property type="component" value="Unassembled WGS sequence"/>
</dbReference>
<keyword evidence="2" id="KW-1185">Reference proteome</keyword>
<accession>A0ABT6Q6G0</accession>
<gene>
    <name evidence="1" type="ORF">QJV33_04080</name>
</gene>
<comment type="caution">
    <text evidence="1">The sequence shown here is derived from an EMBL/GenBank/DDBJ whole genome shotgun (WGS) entry which is preliminary data.</text>
</comment>
<proteinExistence type="predicted"/>
<evidence type="ECO:0000313" key="2">
    <source>
        <dbReference type="Proteomes" id="UP001431775"/>
    </source>
</evidence>
<organism evidence="1 2">
    <name type="scientific">Commensalibacter nepenthis</name>
    <dbReference type="NCBI Taxonomy" id="3043872"/>
    <lineage>
        <taxon>Bacteria</taxon>
        <taxon>Pseudomonadati</taxon>
        <taxon>Pseudomonadota</taxon>
        <taxon>Alphaproteobacteria</taxon>
        <taxon>Acetobacterales</taxon>
        <taxon>Acetobacteraceae</taxon>
    </lineage>
</organism>
<protein>
    <submittedName>
        <fullName evidence="1">Uncharacterized protein</fullName>
    </submittedName>
</protein>
<name>A0ABT6Q6G0_9PROT</name>
<dbReference type="EMBL" id="JASBAN010000001">
    <property type="protein sequence ID" value="MDI2112478.1"/>
    <property type="molecule type" value="Genomic_DNA"/>
</dbReference>
<dbReference type="RefSeq" id="WP_281462118.1">
    <property type="nucleotide sequence ID" value="NZ_JASBAN010000001.1"/>
</dbReference>
<sequence length="69" mass="8233">MPMSDREYVNFSENHELNHILKKHGKSQSQKDREELKKLGVTAKAKLEKKILKHNDFEPFVKDHLKYLD</sequence>
<evidence type="ECO:0000313" key="1">
    <source>
        <dbReference type="EMBL" id="MDI2112478.1"/>
    </source>
</evidence>
<reference evidence="1" key="1">
    <citation type="submission" date="2023-05" db="EMBL/GenBank/DDBJ databases">
        <title>Whole genome sequence of Commensalibacter sp.</title>
        <authorList>
            <person name="Charoenyingcharoen P."/>
            <person name="Yukphan P."/>
        </authorList>
    </citation>
    <scope>NUCLEOTIDE SEQUENCE</scope>
    <source>
        <strain evidence="1">TBRC 10068</strain>
    </source>
</reference>